<protein>
    <submittedName>
        <fullName evidence="2">Uncharacterized protein</fullName>
    </submittedName>
</protein>
<accession>A0A0E9QJU5</accession>
<evidence type="ECO:0000313" key="2">
    <source>
        <dbReference type="EMBL" id="JAH17171.1"/>
    </source>
</evidence>
<feature type="signal peptide" evidence="1">
    <location>
        <begin position="1"/>
        <end position="25"/>
    </location>
</feature>
<keyword evidence="1" id="KW-0732">Signal</keyword>
<dbReference type="AlphaFoldDB" id="A0A0E9QJU5"/>
<sequence>MYFLFFYNLFCIWLLPGHMHHQTHTQHINGLKLKLRFSGLPQMYQFTSKINLQSHNS</sequence>
<dbReference type="EMBL" id="GBXM01091406">
    <property type="protein sequence ID" value="JAH17171.1"/>
    <property type="molecule type" value="Transcribed_RNA"/>
</dbReference>
<reference evidence="2" key="1">
    <citation type="submission" date="2014-11" db="EMBL/GenBank/DDBJ databases">
        <authorList>
            <person name="Amaro Gonzalez C."/>
        </authorList>
    </citation>
    <scope>NUCLEOTIDE SEQUENCE</scope>
</reference>
<proteinExistence type="predicted"/>
<feature type="chain" id="PRO_5002431184" evidence="1">
    <location>
        <begin position="26"/>
        <end position="57"/>
    </location>
</feature>
<organism evidence="2">
    <name type="scientific">Anguilla anguilla</name>
    <name type="common">European freshwater eel</name>
    <name type="synonym">Muraena anguilla</name>
    <dbReference type="NCBI Taxonomy" id="7936"/>
    <lineage>
        <taxon>Eukaryota</taxon>
        <taxon>Metazoa</taxon>
        <taxon>Chordata</taxon>
        <taxon>Craniata</taxon>
        <taxon>Vertebrata</taxon>
        <taxon>Euteleostomi</taxon>
        <taxon>Actinopterygii</taxon>
        <taxon>Neopterygii</taxon>
        <taxon>Teleostei</taxon>
        <taxon>Anguilliformes</taxon>
        <taxon>Anguillidae</taxon>
        <taxon>Anguilla</taxon>
    </lineage>
</organism>
<reference evidence="2" key="2">
    <citation type="journal article" date="2015" name="Fish Shellfish Immunol.">
        <title>Early steps in the European eel (Anguilla anguilla)-Vibrio vulnificus interaction in the gills: Role of the RtxA13 toxin.</title>
        <authorList>
            <person name="Callol A."/>
            <person name="Pajuelo D."/>
            <person name="Ebbesson L."/>
            <person name="Teles M."/>
            <person name="MacKenzie S."/>
            <person name="Amaro C."/>
        </authorList>
    </citation>
    <scope>NUCLEOTIDE SEQUENCE</scope>
</reference>
<evidence type="ECO:0000256" key="1">
    <source>
        <dbReference type="SAM" id="SignalP"/>
    </source>
</evidence>
<name>A0A0E9QJU5_ANGAN</name>